<dbReference type="GeneID" id="71777195"/>
<proteinExistence type="predicted"/>
<accession>A0A080WRP1</accession>
<sequence length="157" mass="16434">MSPFFLGPRQMTASSRLGSINWMLMTAKLSDTQTGFQPSALTWIVSASTSIILGMEGPQMSASMMPTVDCGFEANACASRAEKVDLPTPPLPESTRILCLIDASRAVMSGMSGSGPLGVEAHIAWFGHPAQASPFPACDDVGPGQCSILLVAFSLPI</sequence>
<dbReference type="EMBL" id="GG700649">
    <property type="protein sequence ID" value="KFL60838.1"/>
    <property type="molecule type" value="Genomic_DNA"/>
</dbReference>
<reference evidence="2" key="1">
    <citation type="journal article" date="2012" name="MBio">
        <title>Comparative genome analysis of Trichophyton rubrum and related dermatophytes reveals candidate genes involved in infection.</title>
        <authorList>
            <person name="Martinez D.A."/>
            <person name="Oliver B.G."/>
            <person name="Graeser Y."/>
            <person name="Goldberg J.M."/>
            <person name="Li W."/>
            <person name="Martinez-Rossi N.M."/>
            <person name="Monod M."/>
            <person name="Shelest E."/>
            <person name="Barton R.C."/>
            <person name="Birch E."/>
            <person name="Brakhage A.A."/>
            <person name="Chen Z."/>
            <person name="Gurr S.J."/>
            <person name="Heiman D."/>
            <person name="Heitman J."/>
            <person name="Kosti I."/>
            <person name="Rossi A."/>
            <person name="Saif S."/>
            <person name="Samalova M."/>
            <person name="Saunders C.W."/>
            <person name="Shea T."/>
            <person name="Summerbell R.C."/>
            <person name="Xu J."/>
            <person name="Young S."/>
            <person name="Zeng Q."/>
            <person name="Birren B.W."/>
            <person name="Cuomo C.A."/>
            <person name="White T.C."/>
        </authorList>
    </citation>
    <scope>NUCLEOTIDE SEQUENCE [LARGE SCALE GENOMIC DNA]</scope>
    <source>
        <strain evidence="2">ATCC MYA-4607 / CBS 118892</strain>
    </source>
</reference>
<name>A0A080WRP1_TRIRC</name>
<dbReference type="OrthoDB" id="10572719at2759"/>
<dbReference type="VEuPathDB" id="FungiDB:TERG_11832"/>
<evidence type="ECO:0000313" key="2">
    <source>
        <dbReference type="Proteomes" id="UP000008864"/>
    </source>
</evidence>
<dbReference type="InParanoid" id="A0A080WRP1"/>
<organism evidence="1 2">
    <name type="scientific">Trichophyton rubrum (strain ATCC MYA-4607 / CBS 118892)</name>
    <name type="common">Athlete's foot fungus</name>
    <dbReference type="NCBI Taxonomy" id="559305"/>
    <lineage>
        <taxon>Eukaryota</taxon>
        <taxon>Fungi</taxon>
        <taxon>Dikarya</taxon>
        <taxon>Ascomycota</taxon>
        <taxon>Pezizomycotina</taxon>
        <taxon>Eurotiomycetes</taxon>
        <taxon>Eurotiomycetidae</taxon>
        <taxon>Onygenales</taxon>
        <taxon>Arthrodermataceae</taxon>
        <taxon>Trichophyton</taxon>
    </lineage>
</organism>
<evidence type="ECO:0000313" key="1">
    <source>
        <dbReference type="EMBL" id="KFL60838.1"/>
    </source>
</evidence>
<dbReference type="RefSeq" id="XP_047605632.1">
    <property type="nucleotide sequence ID" value="XM_047750884.1"/>
</dbReference>
<dbReference type="Proteomes" id="UP000008864">
    <property type="component" value="Unassembled WGS sequence"/>
</dbReference>
<protein>
    <submittedName>
        <fullName evidence="1">Uncharacterized protein</fullName>
    </submittedName>
</protein>
<dbReference type="AlphaFoldDB" id="A0A080WRP1"/>
<gene>
    <name evidence="1" type="ORF">TERG_11832</name>
</gene>
<dbReference type="HOGENOM" id="CLU_1679220_0_0_1"/>
<keyword evidence="2" id="KW-1185">Reference proteome</keyword>